<accession>A0ACD5HL08</accession>
<evidence type="ECO:0000313" key="1">
    <source>
        <dbReference type="EMBL" id="XRI76337.1"/>
    </source>
</evidence>
<gene>
    <name evidence="1" type="ORF">EC580_010255</name>
</gene>
<proteinExistence type="predicted"/>
<sequence>MTAAASLSARVGNSFPKSTAAVFRGALGPAPGMEYGEEGMGDWREGMMGQETGLGPREQTRVEEWINSILHGAGAVLALLVFILWLAGAGLHSSRLAVASVSVFVLTVVLLYLASTIYHLLPPGRVKVIFQLVDRSAIYLLIAGTYTPVTLMVLHDPWGWTLFGLEWGLAALGIALLAVGGTRGQSVSLWLYLLMGWLVVFAAVPIYEAAPGWFLWWLAAGGIAYSVGVLFFVLDHWKYFHSVWHAFVIAGTALQFWAILQYAG</sequence>
<evidence type="ECO:0000313" key="2">
    <source>
        <dbReference type="Proteomes" id="UP000271650"/>
    </source>
</evidence>
<dbReference type="EMBL" id="CP127527">
    <property type="protein sequence ID" value="XRI76337.1"/>
    <property type="molecule type" value="Genomic_DNA"/>
</dbReference>
<protein>
    <submittedName>
        <fullName evidence="1">Hemolysin III family protein</fullName>
    </submittedName>
</protein>
<reference evidence="1 2" key="1">
    <citation type="journal article" date="2019" name="Int. J. Syst. Evol. Microbiol.">
        <title>Acidithiobacillus sulfuriphilus sp. nov.: an extremely acidophilic sulfur-oxidizing chemolithotroph isolated from a neutral pH environment.</title>
        <authorList>
            <person name="Falagan C."/>
            <person name="Moya-Beltran A."/>
            <person name="Castro M."/>
            <person name="Quatrini R."/>
            <person name="Johnson D.B."/>
        </authorList>
    </citation>
    <scope>NUCLEOTIDE SEQUENCE [LARGE SCALE GENOMIC DNA]</scope>
    <source>
        <strain evidence="1 2">CJ-2</strain>
    </source>
</reference>
<keyword evidence="2" id="KW-1185">Reference proteome</keyword>
<name>A0ACD5HL08_9PROT</name>
<organism evidence="1 2">
    <name type="scientific">Acidithiobacillus sulfuriphilus</name>
    <dbReference type="NCBI Taxonomy" id="1867749"/>
    <lineage>
        <taxon>Bacteria</taxon>
        <taxon>Pseudomonadati</taxon>
        <taxon>Pseudomonadota</taxon>
        <taxon>Acidithiobacillia</taxon>
        <taxon>Acidithiobacillales</taxon>
        <taxon>Acidithiobacillaceae</taxon>
        <taxon>Acidithiobacillus</taxon>
    </lineage>
</organism>
<dbReference type="Proteomes" id="UP000271650">
    <property type="component" value="Chromosome"/>
</dbReference>